<feature type="transmembrane region" description="Helical" evidence="6">
    <location>
        <begin position="119"/>
        <end position="143"/>
    </location>
</feature>
<evidence type="ECO:0000256" key="2">
    <source>
        <dbReference type="ARBA" id="ARBA00022475"/>
    </source>
</evidence>
<feature type="transmembrane region" description="Helical" evidence="6">
    <location>
        <begin position="203"/>
        <end position="228"/>
    </location>
</feature>
<dbReference type="Proteomes" id="UP001371224">
    <property type="component" value="Unassembled WGS sequence"/>
</dbReference>
<protein>
    <submittedName>
        <fullName evidence="7">YhjD/YihY/BrkB family envelope integrity protein</fullName>
    </submittedName>
</protein>
<evidence type="ECO:0000256" key="4">
    <source>
        <dbReference type="ARBA" id="ARBA00022989"/>
    </source>
</evidence>
<comment type="caution">
    <text evidence="7">The sequence shown here is derived from an EMBL/GenBank/DDBJ whole genome shotgun (WGS) entry which is preliminary data.</text>
</comment>
<keyword evidence="4 6" id="KW-1133">Transmembrane helix</keyword>
<reference evidence="7 8" key="1">
    <citation type="submission" date="2024-02" db="EMBL/GenBank/DDBJ databases">
        <authorList>
            <person name="Saticioglu I.B."/>
        </authorList>
    </citation>
    <scope>NUCLEOTIDE SEQUENCE [LARGE SCALE GENOMIC DNA]</scope>
    <source>
        <strain evidence="7 8">Mu-80</strain>
    </source>
</reference>
<dbReference type="PANTHER" id="PTHR30213">
    <property type="entry name" value="INNER MEMBRANE PROTEIN YHJD"/>
    <property type="match status" value="1"/>
</dbReference>
<evidence type="ECO:0000256" key="3">
    <source>
        <dbReference type="ARBA" id="ARBA00022692"/>
    </source>
</evidence>
<comment type="subcellular location">
    <subcellularLocation>
        <location evidence="1">Cell membrane</location>
        <topology evidence="1">Multi-pass membrane protein</topology>
    </subcellularLocation>
</comment>
<feature type="transmembrane region" description="Helical" evidence="6">
    <location>
        <begin position="155"/>
        <end position="183"/>
    </location>
</feature>
<keyword evidence="5 6" id="KW-0472">Membrane</keyword>
<dbReference type="RefSeq" id="WP_337332512.1">
    <property type="nucleotide sequence ID" value="NZ_JBBDGM010000008.1"/>
</dbReference>
<keyword evidence="3 6" id="KW-0812">Transmembrane</keyword>
<feature type="transmembrane region" description="Helical" evidence="6">
    <location>
        <begin position="240"/>
        <end position="263"/>
    </location>
</feature>
<organism evidence="7 8">
    <name type="scientific">Microbacterium bandirmense</name>
    <dbReference type="NCBI Taxonomy" id="3122050"/>
    <lineage>
        <taxon>Bacteria</taxon>
        <taxon>Bacillati</taxon>
        <taxon>Actinomycetota</taxon>
        <taxon>Actinomycetes</taxon>
        <taxon>Micrococcales</taxon>
        <taxon>Microbacteriaceae</taxon>
        <taxon>Microbacterium</taxon>
    </lineage>
</organism>
<evidence type="ECO:0000256" key="6">
    <source>
        <dbReference type="SAM" id="Phobius"/>
    </source>
</evidence>
<feature type="transmembrane region" description="Helical" evidence="6">
    <location>
        <begin position="52"/>
        <end position="75"/>
    </location>
</feature>
<keyword evidence="8" id="KW-1185">Reference proteome</keyword>
<dbReference type="Pfam" id="PF03631">
    <property type="entry name" value="Virul_fac_BrkB"/>
    <property type="match status" value="1"/>
</dbReference>
<evidence type="ECO:0000256" key="5">
    <source>
        <dbReference type="ARBA" id="ARBA00023136"/>
    </source>
</evidence>
<keyword evidence="2" id="KW-1003">Cell membrane</keyword>
<dbReference type="InterPro" id="IPR017039">
    <property type="entry name" value="Virul_fac_BrkB"/>
</dbReference>
<dbReference type="PANTHER" id="PTHR30213:SF1">
    <property type="entry name" value="INNER MEMBRANE PROTEIN YHJD"/>
    <property type="match status" value="1"/>
</dbReference>
<sequence>MGSSPSSPPPPSGSGGFARARAALIRWLLRRRLVRAALLYSSRRGPMLADAVTYRALFSVFAGVLLGFSVVGLWLSQNDAAWDAVVGAVDSAVPGLLTTDDSAGIVDPDAIRAPAGLTIAGAISMVGLIGSALGAIGSLRTALRTIAGTVASDIAWYFIILRNLLLAALIGASFAAAAALTFSSELIVGALADALGLHRDSAIAFWTTRVLSLLVVLALNAVLVAAAFRILAGLRVSARSLWGGALLGAVALLVLQELSSLFVGGARANPLLASFASLLALLLWLNLSGQVILLSGAFITVSARQESDRVSARFGADTLAEATLRRAEEDVQSATAALRAAQQAVAEERGPSTGSGAR</sequence>
<name>A0ABU8LBY7_9MICO</name>
<accession>A0ABU8LBY7</accession>
<dbReference type="EMBL" id="JBBDGM010000008">
    <property type="protein sequence ID" value="MEJ1088851.1"/>
    <property type="molecule type" value="Genomic_DNA"/>
</dbReference>
<evidence type="ECO:0000313" key="7">
    <source>
        <dbReference type="EMBL" id="MEJ1088851.1"/>
    </source>
</evidence>
<feature type="transmembrane region" description="Helical" evidence="6">
    <location>
        <begin position="275"/>
        <end position="299"/>
    </location>
</feature>
<proteinExistence type="predicted"/>
<evidence type="ECO:0000313" key="8">
    <source>
        <dbReference type="Proteomes" id="UP001371224"/>
    </source>
</evidence>
<gene>
    <name evidence="7" type="ORF">WDU99_11020</name>
</gene>
<evidence type="ECO:0000256" key="1">
    <source>
        <dbReference type="ARBA" id="ARBA00004651"/>
    </source>
</evidence>